<protein>
    <recommendedName>
        <fullName evidence="3 7">Mannitol-1-phosphate 5-dehydrogenase</fullName>
        <ecNumber evidence="2 7">1.1.1.17</ecNumber>
    </recommendedName>
</protein>
<dbReference type="EMBL" id="BAABLM010000001">
    <property type="protein sequence ID" value="GAA4664850.1"/>
    <property type="molecule type" value="Genomic_DNA"/>
</dbReference>
<dbReference type="NCBIfam" id="NF002652">
    <property type="entry name" value="PRK02318.2-5"/>
    <property type="match status" value="1"/>
</dbReference>
<dbReference type="InterPro" id="IPR036291">
    <property type="entry name" value="NAD(P)-bd_dom_sf"/>
</dbReference>
<dbReference type="PANTHER" id="PTHR30524">
    <property type="entry name" value="MANNITOL-1-PHOSPHATE 5-DEHYDROGENASE"/>
    <property type="match status" value="1"/>
</dbReference>
<dbReference type="InterPro" id="IPR013118">
    <property type="entry name" value="Mannitol_DH_C"/>
</dbReference>
<feature type="domain" description="Mannitol dehydrogenase N-terminal" evidence="8">
    <location>
        <begin position="6"/>
        <end position="186"/>
    </location>
</feature>
<dbReference type="RefSeq" id="WP_345372258.1">
    <property type="nucleotide sequence ID" value="NZ_BAABLM010000001.1"/>
</dbReference>
<dbReference type="InterPro" id="IPR013328">
    <property type="entry name" value="6PGD_dom2"/>
</dbReference>
<dbReference type="InterPro" id="IPR023028">
    <property type="entry name" value="Mannitol_1_phos_5_DH"/>
</dbReference>
<accession>A0ABP8VKA6</accession>
<evidence type="ECO:0000256" key="2">
    <source>
        <dbReference type="ARBA" id="ARBA00012939"/>
    </source>
</evidence>
<feature type="domain" description="Mannitol dehydrogenase C-terminal" evidence="9">
    <location>
        <begin position="199"/>
        <end position="340"/>
    </location>
</feature>
<evidence type="ECO:0000313" key="10">
    <source>
        <dbReference type="EMBL" id="GAA4664850.1"/>
    </source>
</evidence>
<dbReference type="Pfam" id="PF08125">
    <property type="entry name" value="Mannitol_dh_C"/>
    <property type="match status" value="1"/>
</dbReference>
<dbReference type="Pfam" id="PF01232">
    <property type="entry name" value="Mannitol_dh"/>
    <property type="match status" value="1"/>
</dbReference>
<dbReference type="PANTHER" id="PTHR30524:SF0">
    <property type="entry name" value="ALTRONATE OXIDOREDUCTASE-RELATED"/>
    <property type="match status" value="1"/>
</dbReference>
<evidence type="ECO:0000259" key="8">
    <source>
        <dbReference type="Pfam" id="PF01232"/>
    </source>
</evidence>
<comment type="similarity">
    <text evidence="1 7">Belongs to the mannitol dehydrogenase family.</text>
</comment>
<dbReference type="SUPFAM" id="SSF48179">
    <property type="entry name" value="6-phosphogluconate dehydrogenase C-terminal domain-like"/>
    <property type="match status" value="1"/>
</dbReference>
<dbReference type="HAMAP" id="MF_00196">
    <property type="entry name" value="Mannitol_dehydrog"/>
    <property type="match status" value="1"/>
</dbReference>
<feature type="binding site" evidence="7">
    <location>
        <begin position="7"/>
        <end position="18"/>
    </location>
    <ligand>
        <name>NAD(+)</name>
        <dbReference type="ChEBI" id="CHEBI:57540"/>
    </ligand>
</feature>
<evidence type="ECO:0000256" key="5">
    <source>
        <dbReference type="ARBA" id="ARBA00023027"/>
    </source>
</evidence>
<reference evidence="11" key="1">
    <citation type="journal article" date="2019" name="Int. J. Syst. Evol. Microbiol.">
        <title>The Global Catalogue of Microorganisms (GCM) 10K type strain sequencing project: providing services to taxonomists for standard genome sequencing and annotation.</title>
        <authorList>
            <consortium name="The Broad Institute Genomics Platform"/>
            <consortium name="The Broad Institute Genome Sequencing Center for Infectious Disease"/>
            <person name="Wu L."/>
            <person name="Ma J."/>
        </authorList>
    </citation>
    <scope>NUCLEOTIDE SEQUENCE [LARGE SCALE GENOMIC DNA]</scope>
    <source>
        <strain evidence="11">JCM 18956</strain>
    </source>
</reference>
<organism evidence="10 11">
    <name type="scientific">Frondihabitans cladoniiphilus</name>
    <dbReference type="NCBI Taxonomy" id="715785"/>
    <lineage>
        <taxon>Bacteria</taxon>
        <taxon>Bacillati</taxon>
        <taxon>Actinomycetota</taxon>
        <taxon>Actinomycetes</taxon>
        <taxon>Micrococcales</taxon>
        <taxon>Microbacteriaceae</taxon>
        <taxon>Frondihabitans</taxon>
    </lineage>
</organism>
<comment type="catalytic activity">
    <reaction evidence="6 7">
        <text>D-mannitol 1-phosphate + NAD(+) = beta-D-fructose 6-phosphate + NADH + H(+)</text>
        <dbReference type="Rhea" id="RHEA:19661"/>
        <dbReference type="ChEBI" id="CHEBI:15378"/>
        <dbReference type="ChEBI" id="CHEBI:57540"/>
        <dbReference type="ChEBI" id="CHEBI:57634"/>
        <dbReference type="ChEBI" id="CHEBI:57945"/>
        <dbReference type="ChEBI" id="CHEBI:61381"/>
        <dbReference type="EC" id="1.1.1.17"/>
    </reaction>
</comment>
<keyword evidence="4 7" id="KW-0560">Oxidoreductase</keyword>
<dbReference type="Gene3D" id="1.10.1040.10">
    <property type="entry name" value="N-(1-d-carboxylethyl)-l-norvaline Dehydrogenase, domain 2"/>
    <property type="match status" value="1"/>
</dbReference>
<dbReference type="Proteomes" id="UP001501295">
    <property type="component" value="Unassembled WGS sequence"/>
</dbReference>
<name>A0ABP8VKA6_9MICO</name>
<evidence type="ECO:0000256" key="6">
    <source>
        <dbReference type="ARBA" id="ARBA00048615"/>
    </source>
</evidence>
<evidence type="ECO:0000259" key="9">
    <source>
        <dbReference type="Pfam" id="PF08125"/>
    </source>
</evidence>
<evidence type="ECO:0000256" key="1">
    <source>
        <dbReference type="ARBA" id="ARBA00006541"/>
    </source>
</evidence>
<dbReference type="EC" id="1.1.1.17" evidence="2 7"/>
<dbReference type="SUPFAM" id="SSF51735">
    <property type="entry name" value="NAD(P)-binding Rossmann-fold domains"/>
    <property type="match status" value="1"/>
</dbReference>
<evidence type="ECO:0000256" key="7">
    <source>
        <dbReference type="HAMAP-Rule" id="MF_00196"/>
    </source>
</evidence>
<keyword evidence="11" id="KW-1185">Reference proteome</keyword>
<evidence type="ECO:0000256" key="3">
    <source>
        <dbReference type="ARBA" id="ARBA00016219"/>
    </source>
</evidence>
<evidence type="ECO:0000313" key="11">
    <source>
        <dbReference type="Proteomes" id="UP001501295"/>
    </source>
</evidence>
<gene>
    <name evidence="7" type="primary">mtlD</name>
    <name evidence="10" type="ORF">GCM10025780_02410</name>
</gene>
<comment type="caution">
    <text evidence="10">The sequence shown here is derived from an EMBL/GenBank/DDBJ whole genome shotgun (WGS) entry which is preliminary data.</text>
</comment>
<dbReference type="Gene3D" id="3.40.50.720">
    <property type="entry name" value="NAD(P)-binding Rossmann-like Domain"/>
    <property type="match status" value="1"/>
</dbReference>
<sequence>MALSKKAVHFGAGNIGRGFVGQFLSASGYEVVFADVDDAVVSALHEQGAYRVHEIGGDSRVLEVSGYRALNNRRQLDEVVAEIATADIVTTSVGPRVLPSLAPALAAGLALRAGDRDPLVVIACETAINASGTLGSIVRATDDGVNAIWADCAIDRIVPEQSPGLDVTIESFFEWLVESGPFDGRLALPEIHGVTWVDDLAPFIERKLFTVNTAHATAAYLGYTRHLDSVRESLEDPEVHAVVAGVLAETKSLLVAKYGLDPDEQQAYIEKNLERISNPHLPDTTGRVGRNPLSKISRHERLVGPAAQLAERGLPSDHLVLAVRAALDFDVTDDVESRELQSLLRSGVGAPLLTQTLTGIYPEHPLFPALLAVFTDKLASLKAEASARKTPRPVSA</sequence>
<dbReference type="InterPro" id="IPR013131">
    <property type="entry name" value="Mannitol_DH_N"/>
</dbReference>
<keyword evidence="5 7" id="KW-0520">NAD</keyword>
<proteinExistence type="inferred from homology"/>
<dbReference type="InterPro" id="IPR008927">
    <property type="entry name" value="6-PGluconate_DH-like_C_sf"/>
</dbReference>
<evidence type="ECO:0000256" key="4">
    <source>
        <dbReference type="ARBA" id="ARBA00023002"/>
    </source>
</evidence>